<name>A0ABP8GBD5_9BURK</name>
<dbReference type="RefSeq" id="WP_345245041.1">
    <property type="nucleotide sequence ID" value="NZ_BAABFO010000001.1"/>
</dbReference>
<organism evidence="1 2">
    <name type="scientific">Pigmentiphaga soli</name>
    <dbReference type="NCBI Taxonomy" id="1007095"/>
    <lineage>
        <taxon>Bacteria</taxon>
        <taxon>Pseudomonadati</taxon>
        <taxon>Pseudomonadota</taxon>
        <taxon>Betaproteobacteria</taxon>
        <taxon>Burkholderiales</taxon>
        <taxon>Alcaligenaceae</taxon>
        <taxon>Pigmentiphaga</taxon>
    </lineage>
</organism>
<protein>
    <submittedName>
        <fullName evidence="1">Uncharacterized protein</fullName>
    </submittedName>
</protein>
<evidence type="ECO:0000313" key="2">
    <source>
        <dbReference type="Proteomes" id="UP001501671"/>
    </source>
</evidence>
<gene>
    <name evidence="1" type="ORF">GCM10023144_00050</name>
</gene>
<reference evidence="2" key="1">
    <citation type="journal article" date="2019" name="Int. J. Syst. Evol. Microbiol.">
        <title>The Global Catalogue of Microorganisms (GCM) 10K type strain sequencing project: providing services to taxonomists for standard genome sequencing and annotation.</title>
        <authorList>
            <consortium name="The Broad Institute Genomics Platform"/>
            <consortium name="The Broad Institute Genome Sequencing Center for Infectious Disease"/>
            <person name="Wu L."/>
            <person name="Ma J."/>
        </authorList>
    </citation>
    <scope>NUCLEOTIDE SEQUENCE [LARGE SCALE GENOMIC DNA]</scope>
    <source>
        <strain evidence="2">JCM 17666</strain>
    </source>
</reference>
<sequence length="65" mass="7628">MRKLLLYMRQLSQRRLSAFEFLPPHGDEPEGSNTHQLVLDYGHQDVDARALRRRIAEAEYDDETA</sequence>
<dbReference type="EMBL" id="BAABFO010000001">
    <property type="protein sequence ID" value="GAA4321067.1"/>
    <property type="molecule type" value="Genomic_DNA"/>
</dbReference>
<evidence type="ECO:0000313" key="1">
    <source>
        <dbReference type="EMBL" id="GAA4321067.1"/>
    </source>
</evidence>
<comment type="caution">
    <text evidence="1">The sequence shown here is derived from an EMBL/GenBank/DDBJ whole genome shotgun (WGS) entry which is preliminary data.</text>
</comment>
<dbReference type="Proteomes" id="UP001501671">
    <property type="component" value="Unassembled WGS sequence"/>
</dbReference>
<keyword evidence="2" id="KW-1185">Reference proteome</keyword>
<proteinExistence type="predicted"/>
<accession>A0ABP8GBD5</accession>